<organism evidence="2 3">
    <name type="scientific">Stieleria varia</name>
    <dbReference type="NCBI Taxonomy" id="2528005"/>
    <lineage>
        <taxon>Bacteria</taxon>
        <taxon>Pseudomonadati</taxon>
        <taxon>Planctomycetota</taxon>
        <taxon>Planctomycetia</taxon>
        <taxon>Pirellulales</taxon>
        <taxon>Pirellulaceae</taxon>
        <taxon>Stieleria</taxon>
    </lineage>
</organism>
<evidence type="ECO:0000256" key="1">
    <source>
        <dbReference type="SAM" id="SignalP"/>
    </source>
</evidence>
<keyword evidence="3" id="KW-1185">Reference proteome</keyword>
<dbReference type="AlphaFoldDB" id="A0A5C6B9A1"/>
<name>A0A5C6B9A1_9BACT</name>
<feature type="signal peptide" evidence="1">
    <location>
        <begin position="1"/>
        <end position="28"/>
    </location>
</feature>
<gene>
    <name evidence="2" type="ORF">Pla52n_11230</name>
</gene>
<evidence type="ECO:0000313" key="2">
    <source>
        <dbReference type="EMBL" id="TWU08540.1"/>
    </source>
</evidence>
<protein>
    <recommendedName>
        <fullName evidence="4">DUF4157 domain-containing protein</fullName>
    </recommendedName>
</protein>
<dbReference type="EMBL" id="SJPN01000001">
    <property type="protein sequence ID" value="TWU08540.1"/>
    <property type="molecule type" value="Genomic_DNA"/>
</dbReference>
<sequence precursor="true">MKRMMNACTTTACFCMLFTGVLDVLAYADDPVLNDPETSVWHFADVPEGVAVLTRNDDFVKRLSPFDRSARLKTSRVVTEQQYLDFVASCVKPWNDSERQLLQPLLKEISELVQQRKITVPDRITLVKTNGSEEGQAPYTRGTAIVIPGQRLNTATDKLKSMLLHELFHILSRADDSLRDDLYALIGFQHCGEVKFSSELAARKLTNPDAPVIEHCIKVRVDQRDVWAMPILYASQEKYDEQRGGQFFDYLQFRLLVIQRDESTGRIIQADPEAEPELVHTVNAGGFSEQIGQNTGYIIHPDEILADNFSFWMLERTDLPSPKIIQQMQEIFARRAVARP</sequence>
<comment type="caution">
    <text evidence="2">The sequence shown here is derived from an EMBL/GenBank/DDBJ whole genome shotgun (WGS) entry which is preliminary data.</text>
</comment>
<accession>A0A5C6B9A1</accession>
<feature type="chain" id="PRO_5022797226" description="DUF4157 domain-containing protein" evidence="1">
    <location>
        <begin position="29"/>
        <end position="340"/>
    </location>
</feature>
<keyword evidence="1" id="KW-0732">Signal</keyword>
<proteinExistence type="predicted"/>
<evidence type="ECO:0008006" key="4">
    <source>
        <dbReference type="Google" id="ProtNLM"/>
    </source>
</evidence>
<evidence type="ECO:0000313" key="3">
    <source>
        <dbReference type="Proteomes" id="UP000320176"/>
    </source>
</evidence>
<dbReference type="Proteomes" id="UP000320176">
    <property type="component" value="Unassembled WGS sequence"/>
</dbReference>
<reference evidence="2 3" key="1">
    <citation type="submission" date="2019-02" db="EMBL/GenBank/DDBJ databases">
        <title>Deep-cultivation of Planctomycetes and their phenomic and genomic characterization uncovers novel biology.</title>
        <authorList>
            <person name="Wiegand S."/>
            <person name="Jogler M."/>
            <person name="Boedeker C."/>
            <person name="Pinto D."/>
            <person name="Vollmers J."/>
            <person name="Rivas-Marin E."/>
            <person name="Kohn T."/>
            <person name="Peeters S.H."/>
            <person name="Heuer A."/>
            <person name="Rast P."/>
            <person name="Oberbeckmann S."/>
            <person name="Bunk B."/>
            <person name="Jeske O."/>
            <person name="Meyerdierks A."/>
            <person name="Storesund J.E."/>
            <person name="Kallscheuer N."/>
            <person name="Luecker S."/>
            <person name="Lage O.M."/>
            <person name="Pohl T."/>
            <person name="Merkel B.J."/>
            <person name="Hornburger P."/>
            <person name="Mueller R.-W."/>
            <person name="Bruemmer F."/>
            <person name="Labrenz M."/>
            <person name="Spormann A.M."/>
            <person name="Op Den Camp H."/>
            <person name="Overmann J."/>
            <person name="Amann R."/>
            <person name="Jetten M.S.M."/>
            <person name="Mascher T."/>
            <person name="Medema M.H."/>
            <person name="Devos D.P."/>
            <person name="Kaster A.-K."/>
            <person name="Ovreas L."/>
            <person name="Rohde M."/>
            <person name="Galperin M.Y."/>
            <person name="Jogler C."/>
        </authorList>
    </citation>
    <scope>NUCLEOTIDE SEQUENCE [LARGE SCALE GENOMIC DNA]</scope>
    <source>
        <strain evidence="2 3">Pla52n</strain>
    </source>
</reference>